<sequence length="124" mass="14068">MKTKEMTAAQFAAQFGSEAVKPGAFSYFMCENGLGLIRNNADRSIEIVQPPHHEIGELSPEEELQLLALVCGDFATDVDMPPSETVFDFEQRERSSRRTLGTIWMSFFVIILVLMVILAYNYWL</sequence>
<name>A0A4Y8Q7A6_9BACL</name>
<organism evidence="2 3">
    <name type="scientific">Paenibacillus athensensis</name>
    <dbReference type="NCBI Taxonomy" id="1967502"/>
    <lineage>
        <taxon>Bacteria</taxon>
        <taxon>Bacillati</taxon>
        <taxon>Bacillota</taxon>
        <taxon>Bacilli</taxon>
        <taxon>Bacillales</taxon>
        <taxon>Paenibacillaceae</taxon>
        <taxon>Paenibacillus</taxon>
    </lineage>
</organism>
<keyword evidence="1" id="KW-1133">Transmembrane helix</keyword>
<gene>
    <name evidence="2" type="ORF">B5M42_05610</name>
</gene>
<proteinExistence type="predicted"/>
<keyword evidence="3" id="KW-1185">Reference proteome</keyword>
<evidence type="ECO:0000313" key="2">
    <source>
        <dbReference type="EMBL" id="TFE90144.1"/>
    </source>
</evidence>
<feature type="transmembrane region" description="Helical" evidence="1">
    <location>
        <begin position="102"/>
        <end position="123"/>
    </location>
</feature>
<dbReference type="AlphaFoldDB" id="A0A4Y8Q7A6"/>
<comment type="caution">
    <text evidence="2">The sequence shown here is derived from an EMBL/GenBank/DDBJ whole genome shotgun (WGS) entry which is preliminary data.</text>
</comment>
<dbReference type="EMBL" id="MYFO01000005">
    <property type="protein sequence ID" value="TFE90144.1"/>
    <property type="molecule type" value="Genomic_DNA"/>
</dbReference>
<evidence type="ECO:0000313" key="3">
    <source>
        <dbReference type="Proteomes" id="UP000298246"/>
    </source>
</evidence>
<dbReference type="OrthoDB" id="2628472at2"/>
<keyword evidence="1" id="KW-0812">Transmembrane</keyword>
<reference evidence="2 3" key="1">
    <citation type="submission" date="2017-03" db="EMBL/GenBank/DDBJ databases">
        <title>Isolation of Levoglucosan Utilizing Bacteria.</title>
        <authorList>
            <person name="Arya A.S."/>
        </authorList>
    </citation>
    <scope>NUCLEOTIDE SEQUENCE [LARGE SCALE GENOMIC DNA]</scope>
    <source>
        <strain evidence="2 3">MEC069</strain>
    </source>
</reference>
<keyword evidence="1" id="KW-0472">Membrane</keyword>
<evidence type="ECO:0000256" key="1">
    <source>
        <dbReference type="SAM" id="Phobius"/>
    </source>
</evidence>
<protein>
    <submittedName>
        <fullName evidence="2">Uncharacterized protein</fullName>
    </submittedName>
</protein>
<accession>A0A4Y8Q7A6</accession>
<dbReference type="RefSeq" id="WP_134750612.1">
    <property type="nucleotide sequence ID" value="NZ_MYFO02000001.1"/>
</dbReference>
<dbReference type="Proteomes" id="UP000298246">
    <property type="component" value="Unassembled WGS sequence"/>
</dbReference>